<reference evidence="1 2" key="1">
    <citation type="journal article" date="2017" name="Sci. Rep.">
        <title>Characterization and diversity of phages infecting Aeromonas salmonicida subsp. salmonicida.</title>
        <authorList>
            <person name="Vincent A.T."/>
            <person name="Paquet V.E."/>
            <person name="Bernatchez A."/>
            <person name="Tremblay D.M."/>
            <person name="Moineau S."/>
            <person name="Charette S.J."/>
        </authorList>
    </citation>
    <scope>NUCLEOTIDE SEQUENCE [LARGE SCALE GENOMIC DNA]</scope>
</reference>
<evidence type="ECO:0000313" key="1">
    <source>
        <dbReference type="EMBL" id="APU00527.1"/>
    </source>
</evidence>
<protein>
    <submittedName>
        <fullName evidence="1">Uncharacterized protein</fullName>
    </submittedName>
</protein>
<dbReference type="Pfam" id="PF24454">
    <property type="entry name" value="DUF7570"/>
    <property type="match status" value="1"/>
</dbReference>
<dbReference type="Proteomes" id="UP000222894">
    <property type="component" value="Genome"/>
</dbReference>
<accession>A0A219Y986</accession>
<sequence>MSNQFIAVRNFTVHTCAAKFATDNILGNRISEEQINAVENEVWEAATAAGVTGIGRQAIRSVIVQYISEEFGTQALGHTPTHIGPKTMAEDAYKKYQGKARKIRQEIYGSKK</sequence>
<dbReference type="EMBL" id="KY290948">
    <property type="protein sequence ID" value="APU00527.1"/>
    <property type="molecule type" value="Genomic_DNA"/>
</dbReference>
<proteinExistence type="predicted"/>
<dbReference type="InterPro" id="IPR055992">
    <property type="entry name" value="DUF7570"/>
</dbReference>
<organism evidence="1 2">
    <name type="scientific">Aeromonas phage 44RR2.8t.2</name>
    <dbReference type="NCBI Taxonomy" id="1932900"/>
    <lineage>
        <taxon>Viruses</taxon>
        <taxon>Duplodnaviria</taxon>
        <taxon>Heunggongvirae</taxon>
        <taxon>Uroviricota</taxon>
        <taxon>Caudoviricetes</taxon>
        <taxon>Pantevenvirales</taxon>
        <taxon>Straboviridae</taxon>
        <taxon>Biquartavirus</taxon>
        <taxon>Biquartavirus 44RR2</taxon>
    </lineage>
</organism>
<name>A0A219Y986_9CAUD</name>
<evidence type="ECO:0000313" key="2">
    <source>
        <dbReference type="Proteomes" id="UP000222894"/>
    </source>
</evidence>